<name>A0A8K0WYQ7_9HYPO</name>
<keyword evidence="2" id="KW-1185">Reference proteome</keyword>
<protein>
    <submittedName>
        <fullName evidence="1">Uncharacterized protein</fullName>
    </submittedName>
</protein>
<dbReference type="AlphaFoldDB" id="A0A8K0WYQ7"/>
<proteinExistence type="predicted"/>
<evidence type="ECO:0000313" key="2">
    <source>
        <dbReference type="Proteomes" id="UP000813444"/>
    </source>
</evidence>
<dbReference type="Proteomes" id="UP000813444">
    <property type="component" value="Unassembled WGS sequence"/>
</dbReference>
<sequence length="230" mass="25709">MACACRGQIHLFPKAWTNGAPPASDSPYVGAHDRQLVLLLLRQAWVRRGCHGIEISRDADHVSEKLTNNCPEACGCGRFSSSYAAFSPYLLHSCHGKYFRALRDIDCLGANYMRRLKYKEMRLLDTTCPLSAGSFDLQRPWTGFPRGSSQCVFLLRAKRSGLVPEGFDVRLALSESAQCSNASSHICRPWVCCPWVCWALMFVHRTRRAICADVGWIAGPALPSLFLVQR</sequence>
<organism evidence="1 2">
    <name type="scientific">Stachybotrys elegans</name>
    <dbReference type="NCBI Taxonomy" id="80388"/>
    <lineage>
        <taxon>Eukaryota</taxon>
        <taxon>Fungi</taxon>
        <taxon>Dikarya</taxon>
        <taxon>Ascomycota</taxon>
        <taxon>Pezizomycotina</taxon>
        <taxon>Sordariomycetes</taxon>
        <taxon>Hypocreomycetidae</taxon>
        <taxon>Hypocreales</taxon>
        <taxon>Stachybotryaceae</taxon>
        <taxon>Stachybotrys</taxon>
    </lineage>
</organism>
<evidence type="ECO:0000313" key="1">
    <source>
        <dbReference type="EMBL" id="KAH7329161.1"/>
    </source>
</evidence>
<comment type="caution">
    <text evidence="1">The sequence shown here is derived from an EMBL/GenBank/DDBJ whole genome shotgun (WGS) entry which is preliminary data.</text>
</comment>
<dbReference type="EMBL" id="JAGPNK010000001">
    <property type="protein sequence ID" value="KAH7329161.1"/>
    <property type="molecule type" value="Genomic_DNA"/>
</dbReference>
<reference evidence="1" key="1">
    <citation type="journal article" date="2021" name="Nat. Commun.">
        <title>Genetic determinants of endophytism in the Arabidopsis root mycobiome.</title>
        <authorList>
            <person name="Mesny F."/>
            <person name="Miyauchi S."/>
            <person name="Thiergart T."/>
            <person name="Pickel B."/>
            <person name="Atanasova L."/>
            <person name="Karlsson M."/>
            <person name="Huettel B."/>
            <person name="Barry K.W."/>
            <person name="Haridas S."/>
            <person name="Chen C."/>
            <person name="Bauer D."/>
            <person name="Andreopoulos W."/>
            <person name="Pangilinan J."/>
            <person name="LaButti K."/>
            <person name="Riley R."/>
            <person name="Lipzen A."/>
            <person name="Clum A."/>
            <person name="Drula E."/>
            <person name="Henrissat B."/>
            <person name="Kohler A."/>
            <person name="Grigoriev I.V."/>
            <person name="Martin F.M."/>
            <person name="Hacquard S."/>
        </authorList>
    </citation>
    <scope>NUCLEOTIDE SEQUENCE</scope>
    <source>
        <strain evidence="1">MPI-CAGE-CH-0235</strain>
    </source>
</reference>
<accession>A0A8K0WYQ7</accession>
<gene>
    <name evidence="1" type="ORF">B0I35DRAFT_37708</name>
</gene>